<dbReference type="EMBL" id="MJAT01000002">
    <property type="protein sequence ID" value="OEH86594.1"/>
    <property type="molecule type" value="Genomic_DNA"/>
</dbReference>
<proteinExistence type="predicted"/>
<evidence type="ECO:0000313" key="2">
    <source>
        <dbReference type="EMBL" id="OEH86594.1"/>
    </source>
</evidence>
<comment type="caution">
    <text evidence="2">The sequence shown here is derived from an EMBL/GenBank/DDBJ whole genome shotgun (WGS) entry which is preliminary data.</text>
</comment>
<feature type="region of interest" description="Disordered" evidence="1">
    <location>
        <begin position="35"/>
        <end position="57"/>
    </location>
</feature>
<dbReference type="RefSeq" id="WP_069700961.1">
    <property type="nucleotide sequence ID" value="NZ_MJAT01000002.1"/>
</dbReference>
<reference evidence="2 3" key="1">
    <citation type="submission" date="2016-09" db="EMBL/GenBank/DDBJ databases">
        <title>Desulfuribacillus arsenicus sp. nov., an obligately anaerobic, dissimilatory arsenic- and antimonate-reducing bacterium isolated from anoxic sediments.</title>
        <authorList>
            <person name="Abin C.A."/>
            <person name="Hollibaugh J.T."/>
        </authorList>
    </citation>
    <scope>NUCLEOTIDE SEQUENCE [LARGE SCALE GENOMIC DNA]</scope>
    <source>
        <strain evidence="2 3">MLFW-2</strain>
    </source>
</reference>
<name>A0A1E5L988_9FIRM</name>
<accession>A0A1E5L988</accession>
<dbReference type="AlphaFoldDB" id="A0A1E5L988"/>
<sequence>MAFVNLKAIQRYALVMLIALLAITILAGCGNQDDEKKGVDQLPPTNQNGNETGDYKDRGDAVNRFHTALENGQPIFLYFYTDT</sequence>
<keyword evidence="3" id="KW-1185">Reference proteome</keyword>
<gene>
    <name evidence="2" type="ORF">BHU72_10050</name>
</gene>
<evidence type="ECO:0000256" key="1">
    <source>
        <dbReference type="SAM" id="MobiDB-lite"/>
    </source>
</evidence>
<dbReference type="STRING" id="1390249.BHU72_10050"/>
<dbReference type="PROSITE" id="PS51257">
    <property type="entry name" value="PROKAR_LIPOPROTEIN"/>
    <property type="match status" value="1"/>
</dbReference>
<evidence type="ECO:0000313" key="3">
    <source>
        <dbReference type="Proteomes" id="UP000095255"/>
    </source>
</evidence>
<organism evidence="2 3">
    <name type="scientific">Desulfuribacillus stibiiarsenatis</name>
    <dbReference type="NCBI Taxonomy" id="1390249"/>
    <lineage>
        <taxon>Bacteria</taxon>
        <taxon>Bacillati</taxon>
        <taxon>Bacillota</taxon>
        <taxon>Desulfuribacillia</taxon>
        <taxon>Desulfuribacillales</taxon>
        <taxon>Desulfuribacillaceae</taxon>
        <taxon>Desulfuribacillus</taxon>
    </lineage>
</organism>
<dbReference type="Proteomes" id="UP000095255">
    <property type="component" value="Unassembled WGS sequence"/>
</dbReference>
<protein>
    <submittedName>
        <fullName evidence="2">Uncharacterized protein</fullName>
    </submittedName>
</protein>